<feature type="compositionally biased region" description="Low complexity" evidence="1">
    <location>
        <begin position="59"/>
        <end position="73"/>
    </location>
</feature>
<feature type="region of interest" description="Disordered" evidence="1">
    <location>
        <begin position="1"/>
        <end position="84"/>
    </location>
</feature>
<evidence type="ECO:0000313" key="4">
    <source>
        <dbReference type="Proteomes" id="UP001271007"/>
    </source>
</evidence>
<accession>A0AAJ0G4T7</accession>
<keyword evidence="2" id="KW-1133">Transmembrane helix</keyword>
<organism evidence="3 4">
    <name type="scientific">Extremus antarcticus</name>
    <dbReference type="NCBI Taxonomy" id="702011"/>
    <lineage>
        <taxon>Eukaryota</taxon>
        <taxon>Fungi</taxon>
        <taxon>Dikarya</taxon>
        <taxon>Ascomycota</taxon>
        <taxon>Pezizomycotina</taxon>
        <taxon>Dothideomycetes</taxon>
        <taxon>Dothideomycetidae</taxon>
        <taxon>Mycosphaerellales</taxon>
        <taxon>Extremaceae</taxon>
        <taxon>Extremus</taxon>
    </lineage>
</organism>
<dbReference type="Proteomes" id="UP001271007">
    <property type="component" value="Unassembled WGS sequence"/>
</dbReference>
<dbReference type="AlphaFoldDB" id="A0AAJ0G4T7"/>
<reference evidence="3" key="1">
    <citation type="submission" date="2023-04" db="EMBL/GenBank/DDBJ databases">
        <title>Black Yeasts Isolated from many extreme environments.</title>
        <authorList>
            <person name="Coleine C."/>
            <person name="Stajich J.E."/>
            <person name="Selbmann L."/>
        </authorList>
    </citation>
    <scope>NUCLEOTIDE SEQUENCE</scope>
    <source>
        <strain evidence="3">CCFEE 5312</strain>
    </source>
</reference>
<sequence>MSEQLSTTKTVHKHPKSSSAAAHNSFTRRPAHSTHAVPTPYSSAPFHPKITGLATPLHSASPSTETSASSSSTDFAYPTPTGDAPASSGTIMGLSLTLTFILLGLIVAGALWFIKRRSAKHRRNVRKSGVEGGFVEIDRLNCRVSSIPSPAPVHAAPVRPARDSVSGNRVTRFFQGRRVPSGWL</sequence>
<name>A0AAJ0G4T7_9PEZI</name>
<keyword evidence="2" id="KW-0472">Membrane</keyword>
<evidence type="ECO:0000256" key="1">
    <source>
        <dbReference type="SAM" id="MobiDB-lite"/>
    </source>
</evidence>
<evidence type="ECO:0000256" key="2">
    <source>
        <dbReference type="SAM" id="Phobius"/>
    </source>
</evidence>
<comment type="caution">
    <text evidence="3">The sequence shown here is derived from an EMBL/GenBank/DDBJ whole genome shotgun (WGS) entry which is preliminary data.</text>
</comment>
<protein>
    <submittedName>
        <fullName evidence="3">Uncharacterized protein</fullName>
    </submittedName>
</protein>
<proteinExistence type="predicted"/>
<keyword evidence="4" id="KW-1185">Reference proteome</keyword>
<keyword evidence="2" id="KW-0812">Transmembrane</keyword>
<evidence type="ECO:0000313" key="3">
    <source>
        <dbReference type="EMBL" id="KAK3046770.1"/>
    </source>
</evidence>
<dbReference type="EMBL" id="JAWDJX010000081">
    <property type="protein sequence ID" value="KAK3046770.1"/>
    <property type="molecule type" value="Genomic_DNA"/>
</dbReference>
<gene>
    <name evidence="3" type="ORF">LTR09_011796</name>
</gene>
<feature type="compositionally biased region" description="Polar residues" evidence="1">
    <location>
        <begin position="17"/>
        <end position="27"/>
    </location>
</feature>
<feature type="transmembrane region" description="Helical" evidence="2">
    <location>
        <begin position="91"/>
        <end position="114"/>
    </location>
</feature>